<comment type="caution">
    <text evidence="1">The sequence shown here is derived from an EMBL/GenBank/DDBJ whole genome shotgun (WGS) entry which is preliminary data.</text>
</comment>
<name>A0ACA9KV67_9GLOM</name>
<organism evidence="1 2">
    <name type="scientific">Acaulospora colombiana</name>
    <dbReference type="NCBI Taxonomy" id="27376"/>
    <lineage>
        <taxon>Eukaryota</taxon>
        <taxon>Fungi</taxon>
        <taxon>Fungi incertae sedis</taxon>
        <taxon>Mucoromycota</taxon>
        <taxon>Glomeromycotina</taxon>
        <taxon>Glomeromycetes</taxon>
        <taxon>Diversisporales</taxon>
        <taxon>Acaulosporaceae</taxon>
        <taxon>Acaulospora</taxon>
    </lineage>
</organism>
<accession>A0ACA9KV67</accession>
<gene>
    <name evidence="1" type="ORF">ACOLOM_LOCUS2514</name>
</gene>
<sequence length="447" mass="50407">MNNKQAESRSLETNQGNVANLEDCPSYTTTTITSNISKFDRLPDSAVEQKSLPQDTKQKVPYTQKYQLQIRKSSQRSPDDIPTPSPPIGAHSGLLPELTFDQGKGQFLWAPENYQGNLRKRRMNINSPSASPKPYDKVPRPPNAFIIYHKTKSKELSKYKSKARSVSDERHPSKTVAEMWREEPEEIKLYYQREADLALVEHKKKYPYYKYKPKKKDGKNKGNSTSSPDSFKDLGPGNSKEDSQVPMEHRKQASMESAFTVFDLRASSERQEEKVEEAVESILSFMPEIPEYNQSFTPSLTTVLEDSPLTAHILENLENSMTPAFSDTTFNEAGYSQFNDNISSNNEIGVPTIANIAPDVIDYLLTHWNLPDSLAGYIVPPQDTQASSITLPSDSLQELPPTPTSPINVFPYSSTITTDIQCANQPQSLHNIQQLFQLQFQPAHPNE</sequence>
<dbReference type="EMBL" id="CAJVPT010003318">
    <property type="protein sequence ID" value="CAG8494330.1"/>
    <property type="molecule type" value="Genomic_DNA"/>
</dbReference>
<evidence type="ECO:0000313" key="1">
    <source>
        <dbReference type="EMBL" id="CAG8494330.1"/>
    </source>
</evidence>
<proteinExistence type="predicted"/>
<evidence type="ECO:0000313" key="2">
    <source>
        <dbReference type="Proteomes" id="UP000789525"/>
    </source>
</evidence>
<keyword evidence="2" id="KW-1185">Reference proteome</keyword>
<dbReference type="Proteomes" id="UP000789525">
    <property type="component" value="Unassembled WGS sequence"/>
</dbReference>
<protein>
    <submittedName>
        <fullName evidence="1">13471_t:CDS:1</fullName>
    </submittedName>
</protein>
<reference evidence="1" key="1">
    <citation type="submission" date="2021-06" db="EMBL/GenBank/DDBJ databases">
        <authorList>
            <person name="Kallberg Y."/>
            <person name="Tangrot J."/>
            <person name="Rosling A."/>
        </authorList>
    </citation>
    <scope>NUCLEOTIDE SEQUENCE</scope>
    <source>
        <strain evidence="1">CL356</strain>
    </source>
</reference>